<feature type="transmembrane region" description="Helical" evidence="6">
    <location>
        <begin position="554"/>
        <end position="575"/>
    </location>
</feature>
<dbReference type="InterPro" id="IPR000742">
    <property type="entry name" value="EGF"/>
</dbReference>
<dbReference type="AlphaFoldDB" id="A0A818WAC5"/>
<feature type="transmembrane region" description="Helical" evidence="6">
    <location>
        <begin position="596"/>
        <end position="616"/>
    </location>
</feature>
<evidence type="ECO:0000256" key="3">
    <source>
        <dbReference type="ARBA" id="ARBA00022989"/>
    </source>
</evidence>
<dbReference type="InterPro" id="IPR036259">
    <property type="entry name" value="MFS_trans_sf"/>
</dbReference>
<feature type="transmembrane region" description="Helical" evidence="6">
    <location>
        <begin position="228"/>
        <end position="249"/>
    </location>
</feature>
<evidence type="ECO:0000256" key="1">
    <source>
        <dbReference type="ARBA" id="ARBA00004141"/>
    </source>
</evidence>
<dbReference type="EMBL" id="CAJOBB010000647">
    <property type="protein sequence ID" value="CAF3723037.1"/>
    <property type="molecule type" value="Genomic_DNA"/>
</dbReference>
<feature type="transmembrane region" description="Helical" evidence="6">
    <location>
        <begin position="526"/>
        <end position="542"/>
    </location>
</feature>
<evidence type="ECO:0000259" key="7">
    <source>
        <dbReference type="PROSITE" id="PS50026"/>
    </source>
</evidence>
<accession>A0A818WAC5</accession>
<protein>
    <recommendedName>
        <fullName evidence="7">EGF-like domain-containing protein</fullName>
    </recommendedName>
</protein>
<keyword evidence="5" id="KW-1015">Disulfide bond</keyword>
<feature type="transmembrane region" description="Helical" evidence="6">
    <location>
        <begin position="465"/>
        <end position="483"/>
    </location>
</feature>
<evidence type="ECO:0000256" key="4">
    <source>
        <dbReference type="ARBA" id="ARBA00023136"/>
    </source>
</evidence>
<feature type="transmembrane region" description="Helical" evidence="6">
    <location>
        <begin position="412"/>
        <end position="430"/>
    </location>
</feature>
<dbReference type="PROSITE" id="PS50026">
    <property type="entry name" value="EGF_3"/>
    <property type="match status" value="1"/>
</dbReference>
<feature type="transmembrane region" description="Helical" evidence="6">
    <location>
        <begin position="185"/>
        <end position="207"/>
    </location>
</feature>
<dbReference type="SUPFAM" id="SSF103473">
    <property type="entry name" value="MFS general substrate transporter"/>
    <property type="match status" value="1"/>
</dbReference>
<feature type="disulfide bond" evidence="5">
    <location>
        <begin position="12"/>
        <end position="29"/>
    </location>
</feature>
<gene>
    <name evidence="8" type="ORF">KXQ929_LOCUS12537</name>
</gene>
<dbReference type="PROSITE" id="PS00022">
    <property type="entry name" value="EGF_1"/>
    <property type="match status" value="1"/>
</dbReference>
<feature type="transmembrane region" description="Helical" evidence="6">
    <location>
        <begin position="495"/>
        <end position="514"/>
    </location>
</feature>
<evidence type="ECO:0000256" key="2">
    <source>
        <dbReference type="ARBA" id="ARBA00022692"/>
    </source>
</evidence>
<name>A0A818WAC5_9BILA</name>
<feature type="domain" description="EGF-like" evidence="7">
    <location>
        <begin position="1"/>
        <end position="41"/>
    </location>
</feature>
<feature type="transmembrane region" description="Helical" evidence="6">
    <location>
        <begin position="53"/>
        <end position="69"/>
    </location>
</feature>
<feature type="transmembrane region" description="Helical" evidence="6">
    <location>
        <begin position="377"/>
        <end position="400"/>
    </location>
</feature>
<feature type="disulfide bond" evidence="5">
    <location>
        <begin position="31"/>
        <end position="40"/>
    </location>
</feature>
<dbReference type="Gene3D" id="1.20.1250.20">
    <property type="entry name" value="MFS general substrate transporter like domains"/>
    <property type="match status" value="2"/>
</dbReference>
<dbReference type="Pfam" id="PF07690">
    <property type="entry name" value="MFS_1"/>
    <property type="match status" value="1"/>
</dbReference>
<feature type="transmembrane region" description="Helical" evidence="6">
    <location>
        <begin position="436"/>
        <end position="458"/>
    </location>
</feature>
<feature type="transmembrane region" description="Helical" evidence="6">
    <location>
        <begin position="147"/>
        <end position="165"/>
    </location>
</feature>
<reference evidence="8" key="1">
    <citation type="submission" date="2021-02" db="EMBL/GenBank/DDBJ databases">
        <authorList>
            <person name="Nowell W R."/>
        </authorList>
    </citation>
    <scope>NUCLEOTIDE SEQUENCE</scope>
</reference>
<sequence length="686" mass="77484">MVNFCNLYPSQCFNNGQCAVNLPLNTTYCQCDLCHEGTFCENEVREQTHFNTIYVHWIISIIGLCFSILNHSLTLELCICCRQILIDRTVGYYSNQKGNDIFHCYVGNVGYNMFVYLCIWFSACIAFERGLSICFGYKMNANRWRSLVTTIVIFVIAGGSVTPMLMYKCGWHSRPSLKIARGFFIWFYISGGILIYIIATFFILIYFTRRIRQYGVENDSFIRTFLKLLYTHLFIFVPPISYAISYIPFTIVFQTRNRDYPYFQCGISIGEYIVKILIKTLQGIPFVITWLLSTQIYYGISESTVDLLLNWGPIIFIPCLPLTYILLNKHHGIRRCVILLAIVDFFAAVIRIIPQVITDPSSPHFSSIALPFLHAGQILNAACGPLVMVPVSQLSCLWFAPHERTRATTVAVFANNFGSTVGFVISPYIVSSSDRVPYLLYVHLAFAFVACVLALLYFPAQPPTSGLIVGTLDAWTSLYDIILEPEHYTEKQAGWFGFGSSIAGIVGGLAFSVLADTRRFQHSLKILIVTSLTACVVSILWFELSVHTFFYDKPILPSTAVTIGLSTALIGLFYGASQPLVYEAIAEIMFPLPESLSASILVQFNNIVALILLFIAPGRDNLMNLLVLIIIFACIIMVVLARFSYRRRDEDERKRLEKEQDQILNQNNLNASRNGILSEPAYGTFS</sequence>
<evidence type="ECO:0000256" key="6">
    <source>
        <dbReference type="SAM" id="Phobius"/>
    </source>
</evidence>
<comment type="caution">
    <text evidence="8">The sequence shown here is derived from an EMBL/GenBank/DDBJ whole genome shotgun (WGS) entry which is preliminary data.</text>
</comment>
<comment type="caution">
    <text evidence="5">Lacks conserved residue(s) required for the propagation of feature annotation.</text>
</comment>
<dbReference type="PANTHER" id="PTHR10924:SF27">
    <property type="entry name" value="SOLUTE CARRIER FAMILY 49 MEMBER 4"/>
    <property type="match status" value="1"/>
</dbReference>
<dbReference type="Proteomes" id="UP000663868">
    <property type="component" value="Unassembled WGS sequence"/>
</dbReference>
<dbReference type="InterPro" id="IPR049680">
    <property type="entry name" value="FLVCR1-2_SLC49-like"/>
</dbReference>
<dbReference type="InterPro" id="IPR011701">
    <property type="entry name" value="MFS"/>
</dbReference>
<dbReference type="PANTHER" id="PTHR10924">
    <property type="entry name" value="MAJOR FACILITATOR SUPERFAMILY PROTEIN-RELATED"/>
    <property type="match status" value="1"/>
</dbReference>
<organism evidence="8 9">
    <name type="scientific">Adineta steineri</name>
    <dbReference type="NCBI Taxonomy" id="433720"/>
    <lineage>
        <taxon>Eukaryota</taxon>
        <taxon>Metazoa</taxon>
        <taxon>Spiralia</taxon>
        <taxon>Gnathifera</taxon>
        <taxon>Rotifera</taxon>
        <taxon>Eurotatoria</taxon>
        <taxon>Bdelloidea</taxon>
        <taxon>Adinetida</taxon>
        <taxon>Adinetidae</taxon>
        <taxon>Adineta</taxon>
    </lineage>
</organism>
<evidence type="ECO:0000313" key="8">
    <source>
        <dbReference type="EMBL" id="CAF3723037.1"/>
    </source>
</evidence>
<dbReference type="GO" id="GO:0022857">
    <property type="term" value="F:transmembrane transporter activity"/>
    <property type="evidence" value="ECO:0007669"/>
    <property type="project" value="InterPro"/>
</dbReference>
<comment type="subcellular location">
    <subcellularLocation>
        <location evidence="1">Membrane</location>
        <topology evidence="1">Multi-pass membrane protein</topology>
    </subcellularLocation>
</comment>
<evidence type="ECO:0000256" key="5">
    <source>
        <dbReference type="PROSITE-ProRule" id="PRU00076"/>
    </source>
</evidence>
<dbReference type="GO" id="GO:0016020">
    <property type="term" value="C:membrane"/>
    <property type="evidence" value="ECO:0007669"/>
    <property type="project" value="UniProtKB-SubCell"/>
</dbReference>
<keyword evidence="5" id="KW-0245">EGF-like domain</keyword>
<keyword evidence="2 6" id="KW-0812">Transmembrane</keyword>
<proteinExistence type="predicted"/>
<feature type="transmembrane region" description="Helical" evidence="6">
    <location>
        <begin position="622"/>
        <end position="645"/>
    </location>
</feature>
<keyword evidence="4 6" id="KW-0472">Membrane</keyword>
<evidence type="ECO:0000313" key="9">
    <source>
        <dbReference type="Proteomes" id="UP000663868"/>
    </source>
</evidence>
<feature type="transmembrane region" description="Helical" evidence="6">
    <location>
        <begin position="307"/>
        <end position="327"/>
    </location>
</feature>
<feature type="transmembrane region" description="Helical" evidence="6">
    <location>
        <begin position="336"/>
        <end position="357"/>
    </location>
</feature>
<keyword evidence="3 6" id="KW-1133">Transmembrane helix</keyword>